<reference evidence="3 4" key="3">
    <citation type="submission" date="2019-11" db="EMBL/GenBank/DDBJ databases">
        <title>A de novo genome assembly of a pear dwarfing rootstock.</title>
        <authorList>
            <person name="Wang F."/>
            <person name="Wang J."/>
            <person name="Li S."/>
            <person name="Zhang Y."/>
            <person name="Fang M."/>
            <person name="Ma L."/>
            <person name="Zhao Y."/>
            <person name="Jiang S."/>
        </authorList>
    </citation>
    <scope>NUCLEOTIDE SEQUENCE [LARGE SCALE GENOMIC DNA]</scope>
    <source>
        <strain evidence="3">S2</strain>
        <tissue evidence="3">Leaf</tissue>
    </source>
</reference>
<dbReference type="InterPro" id="IPR048297">
    <property type="entry name" value="DUF936_dom_pln"/>
</dbReference>
<protein>
    <submittedName>
        <fullName evidence="3">Uncharacterized protein</fullName>
    </submittedName>
</protein>
<dbReference type="Pfam" id="PF21647">
    <property type="entry name" value="DUF6857"/>
    <property type="match status" value="2"/>
</dbReference>
<reference evidence="3 4" key="1">
    <citation type="submission" date="2019-09" db="EMBL/GenBank/DDBJ databases">
        <authorList>
            <person name="Ou C."/>
        </authorList>
    </citation>
    <scope>NUCLEOTIDE SEQUENCE [LARGE SCALE GENOMIC DNA]</scope>
    <source>
        <strain evidence="3">S2</strain>
        <tissue evidence="3">Leaf</tissue>
    </source>
</reference>
<comment type="caution">
    <text evidence="3">The sequence shown here is derived from an EMBL/GenBank/DDBJ whole genome shotgun (WGS) entry which is preliminary data.</text>
</comment>
<gene>
    <name evidence="3" type="ORF">D8674_003775</name>
</gene>
<accession>A0A5N5FN93</accession>
<proteinExistence type="predicted"/>
<reference evidence="4" key="2">
    <citation type="submission" date="2019-10" db="EMBL/GenBank/DDBJ databases">
        <title>A de novo genome assembly of a pear dwarfing rootstock.</title>
        <authorList>
            <person name="Wang F."/>
            <person name="Wang J."/>
            <person name="Li S."/>
            <person name="Zhang Y."/>
            <person name="Fang M."/>
            <person name="Ma L."/>
            <person name="Zhao Y."/>
            <person name="Jiang S."/>
        </authorList>
    </citation>
    <scope>NUCLEOTIDE SEQUENCE [LARGE SCALE GENOMIC DNA]</scope>
</reference>
<feature type="domain" description="DUF936" evidence="1">
    <location>
        <begin position="48"/>
        <end position="98"/>
    </location>
</feature>
<dbReference type="PANTHER" id="PTHR31928:SF12">
    <property type="entry name" value="DUF3741 DOMAIN-CONTAINING PROTEIN"/>
    <property type="match status" value="1"/>
</dbReference>
<feature type="domain" description="DUF6857" evidence="2">
    <location>
        <begin position="283"/>
        <end position="361"/>
    </location>
</feature>
<dbReference type="InterPro" id="IPR049172">
    <property type="entry name" value="DUF6857_pln"/>
</dbReference>
<sequence length="502" mass="56329">MATLGSCVLLKLVEEMGSREKFLSDQKPVLLQIRSIILVLAKGDLWPNQDDIVLYNQLQLGQLLFVKKLEAAHPVPMLKGIGPFQGLYPCVGNPEDLFAVDKLADSRGASDLVMKKIRDVENTPQGRYRSLIASNSCPSEMKRASCRSESCDALEREMCAVTKGFRELSSSFIEKDSDSDCTRTLSSLSFALTANRRKWNGVEVADTPVVKDEMKPTARCLHSACVSVSLASDDNLAKKLIKTSSRISMSTKNCEQSLDSLVMFNLADDNNWLRLRTVIYDMQEVLRHRDVAVLATVEALQEAFFAETMLKCLRWCANHIPITPIIEEGGTTGIIINKFFDLQDDLAQTQLIVQSFTNIYPLRARFKTRGGKCKGTCNVKIRHKNDSRFGLAVGKETSSQDWAKGSALSATADLEKSLHNECRKWFLTSSESYLDEVLMSKSSSMESDSHVAEMMCQIKKVGDWLEAYGRVKKRFMRVLLKYVERTCMVLDHMNAVIGDRQL</sequence>
<evidence type="ECO:0000313" key="4">
    <source>
        <dbReference type="Proteomes" id="UP000327157"/>
    </source>
</evidence>
<dbReference type="InterPro" id="IPR010341">
    <property type="entry name" value="DUF936_pln"/>
</dbReference>
<name>A0A5N5FN93_9ROSA</name>
<dbReference type="AlphaFoldDB" id="A0A5N5FN93"/>
<evidence type="ECO:0000259" key="2">
    <source>
        <dbReference type="Pfam" id="PF21647"/>
    </source>
</evidence>
<dbReference type="Pfam" id="PF06075">
    <property type="entry name" value="DUF936"/>
    <property type="match status" value="1"/>
</dbReference>
<dbReference type="PANTHER" id="PTHR31928">
    <property type="entry name" value="EXPRESSED PROTEIN"/>
    <property type="match status" value="1"/>
</dbReference>
<dbReference type="EMBL" id="SMOL01000695">
    <property type="protein sequence ID" value="KAB2602770.1"/>
    <property type="molecule type" value="Genomic_DNA"/>
</dbReference>
<dbReference type="OrthoDB" id="773154at2759"/>
<feature type="domain" description="DUF6857" evidence="2">
    <location>
        <begin position="380"/>
        <end position="473"/>
    </location>
</feature>
<organism evidence="3 4">
    <name type="scientific">Pyrus ussuriensis x Pyrus communis</name>
    <dbReference type="NCBI Taxonomy" id="2448454"/>
    <lineage>
        <taxon>Eukaryota</taxon>
        <taxon>Viridiplantae</taxon>
        <taxon>Streptophyta</taxon>
        <taxon>Embryophyta</taxon>
        <taxon>Tracheophyta</taxon>
        <taxon>Spermatophyta</taxon>
        <taxon>Magnoliopsida</taxon>
        <taxon>eudicotyledons</taxon>
        <taxon>Gunneridae</taxon>
        <taxon>Pentapetalae</taxon>
        <taxon>rosids</taxon>
        <taxon>fabids</taxon>
        <taxon>Rosales</taxon>
        <taxon>Rosaceae</taxon>
        <taxon>Amygdaloideae</taxon>
        <taxon>Maleae</taxon>
        <taxon>Pyrus</taxon>
    </lineage>
</organism>
<evidence type="ECO:0000259" key="1">
    <source>
        <dbReference type="Pfam" id="PF06075"/>
    </source>
</evidence>
<dbReference type="Proteomes" id="UP000327157">
    <property type="component" value="Chromosome 10"/>
</dbReference>
<keyword evidence="4" id="KW-1185">Reference proteome</keyword>
<evidence type="ECO:0000313" key="3">
    <source>
        <dbReference type="EMBL" id="KAB2602770.1"/>
    </source>
</evidence>